<evidence type="ECO:0000313" key="7">
    <source>
        <dbReference type="Proteomes" id="UP000314294"/>
    </source>
</evidence>
<dbReference type="InterPro" id="IPR035963">
    <property type="entry name" value="FERM_2"/>
</dbReference>
<name>A0A4Z2I213_9TELE</name>
<dbReference type="InterPro" id="IPR018980">
    <property type="entry name" value="FERM_PH-like_C"/>
</dbReference>
<dbReference type="InterPro" id="IPR029071">
    <property type="entry name" value="Ubiquitin-like_domsf"/>
</dbReference>
<dbReference type="Proteomes" id="UP000314294">
    <property type="component" value="Unassembled WGS sequence"/>
</dbReference>
<dbReference type="InterPro" id="IPR014352">
    <property type="entry name" value="FERM/acyl-CoA-bd_prot_sf"/>
</dbReference>
<evidence type="ECO:0000256" key="2">
    <source>
        <dbReference type="SAM" id="Coils"/>
    </source>
</evidence>
<dbReference type="SUPFAM" id="SSF50729">
    <property type="entry name" value="PH domain-like"/>
    <property type="match status" value="1"/>
</dbReference>
<dbReference type="Gene3D" id="3.10.20.90">
    <property type="entry name" value="Phosphatidylinositol 3-kinase Catalytic Subunit, Chain A, domain 1"/>
    <property type="match status" value="1"/>
</dbReference>
<dbReference type="PANTHER" id="PTHR46900:SF4">
    <property type="entry name" value="FERM AND PDZ DOMAIN CONTAINING 2"/>
    <property type="match status" value="1"/>
</dbReference>
<dbReference type="Gene3D" id="1.10.510.10">
    <property type="entry name" value="Transferase(Phosphotransferase) domain 1"/>
    <property type="match status" value="1"/>
</dbReference>
<proteinExistence type="predicted"/>
<dbReference type="InterPro" id="IPR019749">
    <property type="entry name" value="Band_41_domain"/>
</dbReference>
<dbReference type="Gene3D" id="1.20.80.10">
    <property type="match status" value="1"/>
</dbReference>
<dbReference type="PROSITE" id="PS50057">
    <property type="entry name" value="FERM_3"/>
    <property type="match status" value="1"/>
</dbReference>
<dbReference type="Pfam" id="PF09379">
    <property type="entry name" value="FERM_N"/>
    <property type="match status" value="1"/>
</dbReference>
<feature type="compositionally biased region" description="Basic and acidic residues" evidence="3">
    <location>
        <begin position="27"/>
        <end position="44"/>
    </location>
</feature>
<dbReference type="Pfam" id="PF00373">
    <property type="entry name" value="FERM_M"/>
    <property type="match status" value="1"/>
</dbReference>
<feature type="domain" description="KIND" evidence="5">
    <location>
        <begin position="71"/>
        <end position="244"/>
    </location>
</feature>
<dbReference type="PANTHER" id="PTHR46900">
    <property type="entry name" value="TYROSINE-PROTEIN PHOSPHATASE NON-RECEPTOR TYPE 13"/>
    <property type="match status" value="1"/>
</dbReference>
<dbReference type="InterPro" id="IPR019748">
    <property type="entry name" value="FERM_central"/>
</dbReference>
<gene>
    <name evidence="6" type="primary">FRMPD2_1</name>
    <name evidence="6" type="ORF">EYF80_017982</name>
</gene>
<dbReference type="PRINTS" id="PR00935">
    <property type="entry name" value="BAND41"/>
</dbReference>
<dbReference type="InterPro" id="IPR011019">
    <property type="entry name" value="KIND_dom"/>
</dbReference>
<dbReference type="CDD" id="cd13187">
    <property type="entry name" value="FERM_C_PTPH13"/>
    <property type="match status" value="1"/>
</dbReference>
<organism evidence="6 7">
    <name type="scientific">Liparis tanakae</name>
    <name type="common">Tanaka's snailfish</name>
    <dbReference type="NCBI Taxonomy" id="230148"/>
    <lineage>
        <taxon>Eukaryota</taxon>
        <taxon>Metazoa</taxon>
        <taxon>Chordata</taxon>
        <taxon>Craniata</taxon>
        <taxon>Vertebrata</taxon>
        <taxon>Euteleostomi</taxon>
        <taxon>Actinopterygii</taxon>
        <taxon>Neopterygii</taxon>
        <taxon>Teleostei</taxon>
        <taxon>Neoteleostei</taxon>
        <taxon>Acanthomorphata</taxon>
        <taxon>Eupercaria</taxon>
        <taxon>Perciformes</taxon>
        <taxon>Cottioidei</taxon>
        <taxon>Cottales</taxon>
        <taxon>Liparidae</taxon>
        <taxon>Liparis</taxon>
    </lineage>
</organism>
<feature type="domain" description="FERM" evidence="4">
    <location>
        <begin position="327"/>
        <end position="619"/>
    </location>
</feature>
<reference evidence="6 7" key="1">
    <citation type="submission" date="2019-03" db="EMBL/GenBank/DDBJ databases">
        <title>First draft genome of Liparis tanakae, snailfish: a comprehensive survey of snailfish specific genes.</title>
        <authorList>
            <person name="Kim W."/>
            <person name="Song I."/>
            <person name="Jeong J.-H."/>
            <person name="Kim D."/>
            <person name="Kim S."/>
            <person name="Ryu S."/>
            <person name="Song J.Y."/>
            <person name="Lee S.K."/>
        </authorList>
    </citation>
    <scope>NUCLEOTIDE SEQUENCE [LARGE SCALE GENOMIC DNA]</scope>
    <source>
        <tissue evidence="6">Muscle</tissue>
    </source>
</reference>
<keyword evidence="2" id="KW-0175">Coiled coil</keyword>
<protein>
    <submittedName>
        <fullName evidence="6">FERM and PDZ domain-containing protein 2</fullName>
    </submittedName>
</protein>
<sequence>MSISPHKLSAAEYGIEIPRGLQRQTARNRELRGVDERPSTDSRSKTAAPTVSYPLFKESPQCYDHCGTAALQQQATIDSFGRGRSSFPGFSVAHLPPGIHRTFGRQNNMCYIISPTSLLLSATGTLAFKKCGLSDDVSTFTAPEKLQGRASSTKPAMERMLVYSLGMTLYWAVDFQLPQNQPVQLSDHLNNLLLSMCEDQAHRRVTLNNILEACGSQHKATTLPSPTKVIRQLVEGVFHESVSLDIYLQDSNCSWLGRSPHRDISPKTSGRSHSPSISFSESSLSLSQRKAKGLGPEFIRMADEQQTVLELPGSIVSRKGRSCSSQREVTVALPNGQYVVVRCDIKSKARDVFDMVVAHANLVEHFYFGLAFIDDDEYFFLDHETKISKIAPDSWKKGQISSFLVFLRVKFYVDDMSSILHRLTRHQYYLQLRRDLLEDRLYCNEETGLFLAALALQAEFGDYMPELYGKNYYQPEHYVSKRMLEKLALPNVKEELPRLHAGHAQILPEEAETEYLKLPEYGVLFHRVGREKRPVIGELVLGVCAKGVIVYEMKNHLRTVTRRFIWRETDTICTGRRKLIIECGGPSGKKHSFVTESSKIAQYLLNLCSAQHKFHSEMTSRQLNHTMIPDENMDKYMSVYRGHNLNLKQMSSSEGMLHHIGLTLGQPDSLSKSCENLTEQLEARLRQQREMRREMSRELNKELTETGDFGDVKERQCWR</sequence>
<keyword evidence="1" id="KW-0677">Repeat</keyword>
<dbReference type="Gene3D" id="2.30.29.30">
    <property type="entry name" value="Pleckstrin-homology domain (PH domain)/Phosphotyrosine-binding domain (PTB)"/>
    <property type="match status" value="1"/>
</dbReference>
<accession>A0A4Z2I213</accession>
<feature type="compositionally biased region" description="Low complexity" evidence="3">
    <location>
        <begin position="272"/>
        <end position="281"/>
    </location>
</feature>
<dbReference type="InterPro" id="IPR018979">
    <property type="entry name" value="FERM_N"/>
</dbReference>
<dbReference type="SMART" id="SM00295">
    <property type="entry name" value="B41"/>
    <property type="match status" value="1"/>
</dbReference>
<evidence type="ECO:0000313" key="6">
    <source>
        <dbReference type="EMBL" id="TNN71811.1"/>
    </source>
</evidence>
<dbReference type="InterPro" id="IPR052074">
    <property type="entry name" value="NonRcpt_TyrProt_Phosphatase"/>
</dbReference>
<dbReference type="AlphaFoldDB" id="A0A4Z2I213"/>
<dbReference type="InterPro" id="IPR000299">
    <property type="entry name" value="FERM_domain"/>
</dbReference>
<dbReference type="CDD" id="cd14473">
    <property type="entry name" value="FERM_B-lobe"/>
    <property type="match status" value="1"/>
</dbReference>
<dbReference type="EMBL" id="SRLO01000145">
    <property type="protein sequence ID" value="TNN71811.1"/>
    <property type="molecule type" value="Genomic_DNA"/>
</dbReference>
<keyword evidence="7" id="KW-1185">Reference proteome</keyword>
<feature type="coiled-coil region" evidence="2">
    <location>
        <begin position="671"/>
        <end position="705"/>
    </location>
</feature>
<evidence type="ECO:0000256" key="3">
    <source>
        <dbReference type="SAM" id="MobiDB-lite"/>
    </source>
</evidence>
<dbReference type="InterPro" id="IPR011993">
    <property type="entry name" value="PH-like_dom_sf"/>
</dbReference>
<evidence type="ECO:0000256" key="1">
    <source>
        <dbReference type="ARBA" id="ARBA00022737"/>
    </source>
</evidence>
<evidence type="ECO:0000259" key="5">
    <source>
        <dbReference type="PROSITE" id="PS51377"/>
    </source>
</evidence>
<dbReference type="Pfam" id="PF09380">
    <property type="entry name" value="FERM_C"/>
    <property type="match status" value="1"/>
</dbReference>
<dbReference type="SMART" id="SM01196">
    <property type="entry name" value="FERM_C"/>
    <property type="match status" value="1"/>
</dbReference>
<dbReference type="SUPFAM" id="SSF54236">
    <property type="entry name" value="Ubiquitin-like"/>
    <property type="match status" value="1"/>
</dbReference>
<dbReference type="SMART" id="SM00750">
    <property type="entry name" value="KIND"/>
    <property type="match status" value="1"/>
</dbReference>
<feature type="region of interest" description="Disordered" evidence="3">
    <location>
        <begin position="19"/>
        <end position="50"/>
    </location>
</feature>
<dbReference type="PROSITE" id="PS51377">
    <property type="entry name" value="KIND"/>
    <property type="match status" value="1"/>
</dbReference>
<dbReference type="SUPFAM" id="SSF47031">
    <property type="entry name" value="Second domain of FERM"/>
    <property type="match status" value="1"/>
</dbReference>
<comment type="caution">
    <text evidence="6">The sequence shown here is derived from an EMBL/GenBank/DDBJ whole genome shotgun (WGS) entry which is preliminary data.</text>
</comment>
<dbReference type="OrthoDB" id="165498at2759"/>
<evidence type="ECO:0000259" key="4">
    <source>
        <dbReference type="PROSITE" id="PS50057"/>
    </source>
</evidence>
<feature type="region of interest" description="Disordered" evidence="3">
    <location>
        <begin position="262"/>
        <end position="281"/>
    </location>
</feature>